<organism evidence="1 2">
    <name type="scientific">Candidatus Taylorbacteria bacterium RIFCSPHIGHO2_02_49_25</name>
    <dbReference type="NCBI Taxonomy" id="1802305"/>
    <lineage>
        <taxon>Bacteria</taxon>
        <taxon>Candidatus Tayloriibacteriota</taxon>
    </lineage>
</organism>
<sequence>MIYPEIQIQTARPSARLHHHFPGRKREVNKLLHVCVLAQLTGEQTQRLCGKLIREPQLLDEFLSAQNAGWVEAESFVTRHSLL</sequence>
<comment type="caution">
    <text evidence="1">The sequence shown here is derived from an EMBL/GenBank/DDBJ whole genome shotgun (WGS) entry which is preliminary data.</text>
</comment>
<dbReference type="Proteomes" id="UP000176493">
    <property type="component" value="Unassembled WGS sequence"/>
</dbReference>
<reference evidence="1 2" key="1">
    <citation type="journal article" date="2016" name="Nat. Commun.">
        <title>Thousands of microbial genomes shed light on interconnected biogeochemical processes in an aquifer system.</title>
        <authorList>
            <person name="Anantharaman K."/>
            <person name="Brown C.T."/>
            <person name="Hug L.A."/>
            <person name="Sharon I."/>
            <person name="Castelle C.J."/>
            <person name="Probst A.J."/>
            <person name="Thomas B.C."/>
            <person name="Singh A."/>
            <person name="Wilkins M.J."/>
            <person name="Karaoz U."/>
            <person name="Brodie E.L."/>
            <person name="Williams K.H."/>
            <person name="Hubbard S.S."/>
            <person name="Banfield J.F."/>
        </authorList>
    </citation>
    <scope>NUCLEOTIDE SEQUENCE [LARGE SCALE GENOMIC DNA]</scope>
</reference>
<dbReference type="EMBL" id="MHRJ01000031">
    <property type="protein sequence ID" value="OHA22138.1"/>
    <property type="molecule type" value="Genomic_DNA"/>
</dbReference>
<protein>
    <submittedName>
        <fullName evidence="1">Uncharacterized protein</fullName>
    </submittedName>
</protein>
<evidence type="ECO:0000313" key="2">
    <source>
        <dbReference type="Proteomes" id="UP000176493"/>
    </source>
</evidence>
<proteinExistence type="predicted"/>
<accession>A0A1G2ME33</accession>
<name>A0A1G2ME33_9BACT</name>
<dbReference type="AlphaFoldDB" id="A0A1G2ME33"/>
<evidence type="ECO:0000313" key="1">
    <source>
        <dbReference type="EMBL" id="OHA22138.1"/>
    </source>
</evidence>
<gene>
    <name evidence="1" type="ORF">A2W52_03920</name>
</gene>